<evidence type="ECO:0000256" key="9">
    <source>
        <dbReference type="PROSITE-ProRule" id="PRU00703"/>
    </source>
</evidence>
<evidence type="ECO:0000256" key="12">
    <source>
        <dbReference type="SAM" id="Phobius"/>
    </source>
</evidence>
<evidence type="ECO:0000313" key="15">
    <source>
        <dbReference type="EMBL" id="POH71743.1"/>
    </source>
</evidence>
<feature type="domain" description="CBS" evidence="13">
    <location>
        <begin position="286"/>
        <end position="343"/>
    </location>
</feature>
<feature type="domain" description="CNNM transmembrane" evidence="14">
    <location>
        <begin position="1"/>
        <end position="202"/>
    </location>
</feature>
<dbReference type="Pfam" id="PF00571">
    <property type="entry name" value="CBS"/>
    <property type="match status" value="2"/>
</dbReference>
<comment type="caution">
    <text evidence="15">The sequence shown here is derived from an EMBL/GenBank/DDBJ whole genome shotgun (WGS) entry which is preliminary data.</text>
</comment>
<evidence type="ECO:0000256" key="2">
    <source>
        <dbReference type="ARBA" id="ARBA00006337"/>
    </source>
</evidence>
<evidence type="ECO:0000256" key="5">
    <source>
        <dbReference type="ARBA" id="ARBA00022737"/>
    </source>
</evidence>
<evidence type="ECO:0008006" key="17">
    <source>
        <dbReference type="Google" id="ProtNLM"/>
    </source>
</evidence>
<dbReference type="SUPFAM" id="SSF56176">
    <property type="entry name" value="FAD-binding/transporter-associated domain-like"/>
    <property type="match status" value="1"/>
</dbReference>
<feature type="transmembrane region" description="Helical" evidence="12">
    <location>
        <begin position="98"/>
        <end position="120"/>
    </location>
</feature>
<organism evidence="15 16">
    <name type="scientific">Arthrobacter glacialis</name>
    <dbReference type="NCBI Taxonomy" id="1664"/>
    <lineage>
        <taxon>Bacteria</taxon>
        <taxon>Bacillati</taxon>
        <taxon>Actinomycetota</taxon>
        <taxon>Actinomycetes</taxon>
        <taxon>Micrococcales</taxon>
        <taxon>Micrococcaceae</taxon>
        <taxon>Arthrobacter</taxon>
    </lineage>
</organism>
<dbReference type="InterPro" id="IPR000644">
    <property type="entry name" value="CBS_dom"/>
</dbReference>
<evidence type="ECO:0000259" key="14">
    <source>
        <dbReference type="PROSITE" id="PS51846"/>
    </source>
</evidence>
<dbReference type="Pfam" id="PF01595">
    <property type="entry name" value="CNNM"/>
    <property type="match status" value="1"/>
</dbReference>
<keyword evidence="3" id="KW-1003">Cell membrane</keyword>
<keyword evidence="5" id="KW-0677">Repeat</keyword>
<keyword evidence="8 10" id="KW-0472">Membrane</keyword>
<dbReference type="Pfam" id="PF03471">
    <property type="entry name" value="CorC_HlyC"/>
    <property type="match status" value="1"/>
</dbReference>
<dbReference type="Gene3D" id="3.30.465.10">
    <property type="match status" value="1"/>
</dbReference>
<evidence type="ECO:0000256" key="6">
    <source>
        <dbReference type="ARBA" id="ARBA00022989"/>
    </source>
</evidence>
<dbReference type="EMBL" id="PPXC01000023">
    <property type="protein sequence ID" value="POH71743.1"/>
    <property type="molecule type" value="Genomic_DNA"/>
</dbReference>
<comment type="similarity">
    <text evidence="2">Belongs to the UPF0053 family.</text>
</comment>
<keyword evidence="4 10" id="KW-0812">Transmembrane</keyword>
<name>A0A2S3ZRD8_ARTGL</name>
<dbReference type="InterPro" id="IPR046342">
    <property type="entry name" value="CBS_dom_sf"/>
</dbReference>
<feature type="region of interest" description="Disordered" evidence="11">
    <location>
        <begin position="430"/>
        <end position="449"/>
    </location>
</feature>
<dbReference type="SUPFAM" id="SSF54631">
    <property type="entry name" value="CBS-domain pair"/>
    <property type="match status" value="1"/>
</dbReference>
<evidence type="ECO:0000259" key="13">
    <source>
        <dbReference type="PROSITE" id="PS51371"/>
    </source>
</evidence>
<dbReference type="InterPro" id="IPR016169">
    <property type="entry name" value="FAD-bd_PCMH_sub2"/>
</dbReference>
<evidence type="ECO:0000256" key="11">
    <source>
        <dbReference type="SAM" id="MobiDB-lite"/>
    </source>
</evidence>
<keyword evidence="7 9" id="KW-0129">CBS domain</keyword>
<proteinExistence type="inferred from homology"/>
<feature type="transmembrane region" description="Helical" evidence="12">
    <location>
        <begin position="127"/>
        <end position="146"/>
    </location>
</feature>
<gene>
    <name evidence="15" type="ORF">CVS27_19180</name>
</gene>
<reference evidence="15 16" key="1">
    <citation type="submission" date="2018-01" db="EMBL/GenBank/DDBJ databases">
        <title>Arthrobacter sp. nov., from glaciers in China.</title>
        <authorList>
            <person name="Liu Q."/>
            <person name="Xin Y.-H."/>
        </authorList>
    </citation>
    <scope>NUCLEOTIDE SEQUENCE [LARGE SCALE GENOMIC DNA]</scope>
    <source>
        <strain evidence="15 16">HLT2-12-2</strain>
    </source>
</reference>
<dbReference type="PROSITE" id="PS51846">
    <property type="entry name" value="CNNM"/>
    <property type="match status" value="1"/>
</dbReference>
<dbReference type="GO" id="GO:0005886">
    <property type="term" value="C:plasma membrane"/>
    <property type="evidence" value="ECO:0007669"/>
    <property type="project" value="UniProtKB-SubCell"/>
</dbReference>
<evidence type="ECO:0000256" key="3">
    <source>
        <dbReference type="ARBA" id="ARBA00022475"/>
    </source>
</evidence>
<dbReference type="CDD" id="cd04590">
    <property type="entry name" value="CBS_pair_CorC_HlyC_assoc"/>
    <property type="match status" value="1"/>
</dbReference>
<evidence type="ECO:0000256" key="7">
    <source>
        <dbReference type="ARBA" id="ARBA00023122"/>
    </source>
</evidence>
<dbReference type="PANTHER" id="PTHR43099:SF6">
    <property type="entry name" value="UPF0053 PROTEIN RV1842C"/>
    <property type="match status" value="1"/>
</dbReference>
<dbReference type="InterPro" id="IPR002550">
    <property type="entry name" value="CNNM"/>
</dbReference>
<keyword evidence="6 10" id="KW-1133">Transmembrane helix</keyword>
<sequence length="449" mass="48939">MYEWIMIGIGLVLTVGTGLFVASEFALVNLDRHELEARAERGEKRLGSTIKALKITSTHLSSAQLGITLTTLLTGYTFEPAISSLLRVPLLGAGVPEAFVPSIGAVIGIFIATVFSMIIGELVPKNFALALPLATAKVVVPFQTLFTTVFKPVILLFNNTANAIIRSFGIEPKEELSGARSAEELSSLVRRSALEGVLDQDHATLLHRTLRFSEHSASDVMTPRVRMVAVDAEHNAEDIIALAIQTGFSRFPVAGRDRDEVLGVLHVKQAFALPMELRATQLATDLMHAPLRIPESMGVESLLGLLRQQGLQVAIVSDEHGGTAGIVTLEDLVEEIVGELEDEHDTVRIGVVKTGRSVTFDASLRPDELMDRTGIKVPDGEEYDTLAGFVTDRLDRIPELGDEVSLPEGTLRVERVLGTHIERLKFTPVDPSRSEHDQIIENMTQEPPK</sequence>
<evidence type="ECO:0000256" key="8">
    <source>
        <dbReference type="ARBA" id="ARBA00023136"/>
    </source>
</evidence>
<dbReference type="InterPro" id="IPR044751">
    <property type="entry name" value="Ion_transp-like_CBS"/>
</dbReference>
<evidence type="ECO:0000256" key="4">
    <source>
        <dbReference type="ARBA" id="ARBA00022692"/>
    </source>
</evidence>
<accession>A0A2S3ZRD8</accession>
<protein>
    <recommendedName>
        <fullName evidence="17">HlyC/CorC family transporter</fullName>
    </recommendedName>
</protein>
<dbReference type="InterPro" id="IPR051676">
    <property type="entry name" value="UPF0053_domain"/>
</dbReference>
<dbReference type="AlphaFoldDB" id="A0A2S3ZRD8"/>
<evidence type="ECO:0000313" key="16">
    <source>
        <dbReference type="Proteomes" id="UP000237061"/>
    </source>
</evidence>
<dbReference type="PROSITE" id="PS51371">
    <property type="entry name" value="CBS"/>
    <property type="match status" value="2"/>
</dbReference>
<dbReference type="InterPro" id="IPR005170">
    <property type="entry name" value="Transptr-assoc_dom"/>
</dbReference>
<evidence type="ECO:0000256" key="1">
    <source>
        <dbReference type="ARBA" id="ARBA00004651"/>
    </source>
</evidence>
<evidence type="ECO:0000256" key="10">
    <source>
        <dbReference type="PROSITE-ProRule" id="PRU01193"/>
    </source>
</evidence>
<dbReference type="InterPro" id="IPR036318">
    <property type="entry name" value="FAD-bd_PCMH-like_sf"/>
</dbReference>
<dbReference type="SMART" id="SM01091">
    <property type="entry name" value="CorC_HlyC"/>
    <property type="match status" value="1"/>
</dbReference>
<dbReference type="Proteomes" id="UP000237061">
    <property type="component" value="Unassembled WGS sequence"/>
</dbReference>
<keyword evidence="16" id="KW-1185">Reference proteome</keyword>
<feature type="transmembrane region" description="Helical" evidence="12">
    <location>
        <begin position="6"/>
        <end position="28"/>
    </location>
</feature>
<comment type="subcellular location">
    <subcellularLocation>
        <location evidence="1">Cell membrane</location>
        <topology evidence="1">Multi-pass membrane protein</topology>
    </subcellularLocation>
</comment>
<dbReference type="Gene3D" id="3.10.580.10">
    <property type="entry name" value="CBS-domain"/>
    <property type="match status" value="1"/>
</dbReference>
<feature type="domain" description="CBS" evidence="13">
    <location>
        <begin position="221"/>
        <end position="280"/>
    </location>
</feature>
<dbReference type="RefSeq" id="WP_103467453.1">
    <property type="nucleotide sequence ID" value="NZ_PPXC01000023.1"/>
</dbReference>
<dbReference type="GO" id="GO:0050660">
    <property type="term" value="F:flavin adenine dinucleotide binding"/>
    <property type="evidence" value="ECO:0007669"/>
    <property type="project" value="InterPro"/>
</dbReference>
<dbReference type="PANTHER" id="PTHR43099">
    <property type="entry name" value="UPF0053 PROTEIN YRKA"/>
    <property type="match status" value="1"/>
</dbReference>